<evidence type="ECO:0000256" key="4">
    <source>
        <dbReference type="ARBA" id="ARBA00022679"/>
    </source>
</evidence>
<dbReference type="GO" id="GO:0009249">
    <property type="term" value="P:protein lipoylation"/>
    <property type="evidence" value="ECO:0007669"/>
    <property type="project" value="InterPro"/>
</dbReference>
<dbReference type="EMBL" id="LFYR01001785">
    <property type="protein sequence ID" value="KMZ59451.1"/>
    <property type="molecule type" value="Genomic_DNA"/>
</dbReference>
<dbReference type="HAMAP" id="MF_00013">
    <property type="entry name" value="LipB"/>
    <property type="match status" value="1"/>
</dbReference>
<comment type="similarity">
    <text evidence="2">Belongs to the LipB family.</text>
</comment>
<dbReference type="SUPFAM" id="SSF55681">
    <property type="entry name" value="Class II aaRS and biotin synthetases"/>
    <property type="match status" value="1"/>
</dbReference>
<gene>
    <name evidence="7" type="ORF">ZOSMA_68G00370</name>
</gene>
<dbReference type="OMA" id="HHRTNAK"/>
<reference evidence="8" key="1">
    <citation type="journal article" date="2016" name="Nature">
        <title>The genome of the seagrass Zostera marina reveals angiosperm adaptation to the sea.</title>
        <authorList>
            <person name="Olsen J.L."/>
            <person name="Rouze P."/>
            <person name="Verhelst B."/>
            <person name="Lin Y.-C."/>
            <person name="Bayer T."/>
            <person name="Collen J."/>
            <person name="Dattolo E."/>
            <person name="De Paoli E."/>
            <person name="Dittami S."/>
            <person name="Maumus F."/>
            <person name="Michel G."/>
            <person name="Kersting A."/>
            <person name="Lauritano C."/>
            <person name="Lohaus R."/>
            <person name="Toepel M."/>
            <person name="Tonon T."/>
            <person name="Vanneste K."/>
            <person name="Amirebrahimi M."/>
            <person name="Brakel J."/>
            <person name="Bostroem C."/>
            <person name="Chovatia M."/>
            <person name="Grimwood J."/>
            <person name="Jenkins J.W."/>
            <person name="Jueterbock A."/>
            <person name="Mraz A."/>
            <person name="Stam W.T."/>
            <person name="Tice H."/>
            <person name="Bornberg-Bauer E."/>
            <person name="Green P.J."/>
            <person name="Pearson G.A."/>
            <person name="Procaccini G."/>
            <person name="Duarte C.M."/>
            <person name="Schmutz J."/>
            <person name="Reusch T.B.H."/>
            <person name="Van de Peer Y."/>
        </authorList>
    </citation>
    <scope>NUCLEOTIDE SEQUENCE [LARGE SCALE GENOMIC DNA]</scope>
    <source>
        <strain evidence="8">cv. Finnish</strain>
    </source>
</reference>
<dbReference type="PANTHER" id="PTHR10993">
    <property type="entry name" value="OCTANOYLTRANSFERASE"/>
    <property type="match status" value="1"/>
</dbReference>
<evidence type="ECO:0000256" key="1">
    <source>
        <dbReference type="ARBA" id="ARBA00004821"/>
    </source>
</evidence>
<dbReference type="InterPro" id="IPR004143">
    <property type="entry name" value="BPL_LPL_catalytic"/>
</dbReference>
<dbReference type="PROSITE" id="PS51733">
    <property type="entry name" value="BPL_LPL_CATALYTIC"/>
    <property type="match status" value="1"/>
</dbReference>
<dbReference type="EC" id="2.3.1.181" evidence="3"/>
<dbReference type="PANTHER" id="PTHR10993:SF7">
    <property type="entry name" value="LIPOYLTRANSFERASE 2, MITOCHONDRIAL-RELATED"/>
    <property type="match status" value="1"/>
</dbReference>
<keyword evidence="8" id="KW-1185">Reference proteome</keyword>
<dbReference type="NCBIfam" id="TIGR00214">
    <property type="entry name" value="lipB"/>
    <property type="match status" value="1"/>
</dbReference>
<evidence type="ECO:0000313" key="8">
    <source>
        <dbReference type="Proteomes" id="UP000036987"/>
    </source>
</evidence>
<dbReference type="PROSITE" id="PS01313">
    <property type="entry name" value="LIPB"/>
    <property type="match status" value="1"/>
</dbReference>
<dbReference type="Proteomes" id="UP000036987">
    <property type="component" value="Unassembled WGS sequence"/>
</dbReference>
<keyword evidence="5" id="KW-0012">Acyltransferase</keyword>
<dbReference type="InterPro" id="IPR020605">
    <property type="entry name" value="Octanoyltransferase_CS"/>
</dbReference>
<accession>A0A0K9NRQ0</accession>
<dbReference type="OrthoDB" id="19908at2759"/>
<dbReference type="CDD" id="cd16444">
    <property type="entry name" value="LipB"/>
    <property type="match status" value="1"/>
</dbReference>
<dbReference type="Pfam" id="PF21948">
    <property type="entry name" value="LplA-B_cat"/>
    <property type="match status" value="1"/>
</dbReference>
<dbReference type="AlphaFoldDB" id="A0A0K9NRQ0"/>
<evidence type="ECO:0000259" key="6">
    <source>
        <dbReference type="PROSITE" id="PS51733"/>
    </source>
</evidence>
<feature type="domain" description="BPL/LPL catalytic" evidence="6">
    <location>
        <begin position="87"/>
        <end position="267"/>
    </location>
</feature>
<dbReference type="UniPathway" id="UPA00538">
    <property type="reaction ID" value="UER00592"/>
</dbReference>
<keyword evidence="4 7" id="KW-0808">Transferase</keyword>
<proteinExistence type="inferred from homology"/>
<organism evidence="7 8">
    <name type="scientific">Zostera marina</name>
    <name type="common">Eelgrass</name>
    <dbReference type="NCBI Taxonomy" id="29655"/>
    <lineage>
        <taxon>Eukaryota</taxon>
        <taxon>Viridiplantae</taxon>
        <taxon>Streptophyta</taxon>
        <taxon>Embryophyta</taxon>
        <taxon>Tracheophyta</taxon>
        <taxon>Spermatophyta</taxon>
        <taxon>Magnoliopsida</taxon>
        <taxon>Liliopsida</taxon>
        <taxon>Zosteraceae</taxon>
        <taxon>Zostera</taxon>
    </lineage>
</organism>
<dbReference type="InterPro" id="IPR000544">
    <property type="entry name" value="Octanoyltransferase"/>
</dbReference>
<dbReference type="NCBIfam" id="NF010925">
    <property type="entry name" value="PRK14345.1"/>
    <property type="match status" value="1"/>
</dbReference>
<sequence>MDFAIQTINHPWTTFPSPSHINRWKFRHAALLSIAASGKCRDSSSLFRERRSCHCFDLHDELVPYEEAWSLQKSLVEKRRILMAEDDDSSDMLIILQHHPVYTLGTNSAEKYLNFQMKDAPFDVFRTERGGEVTYHGPGQLVVYPILNLRYHNMDLHWYLRSLEEVVIRVLASSFSIKAKRLDGLTGVWVGNSKVCALGIRVTQWITYHGLALNVNVDLSPFEHIVPCGIKDRRVGSIARILGKSYDAADLINVAHESLLKEFSEVFQLSIQFNSINDFSLNMKD</sequence>
<evidence type="ECO:0000256" key="3">
    <source>
        <dbReference type="ARBA" id="ARBA00012334"/>
    </source>
</evidence>
<dbReference type="STRING" id="29655.A0A0K9NRQ0"/>
<dbReference type="GO" id="GO:0033819">
    <property type="term" value="F:lipoyl(octanoyl) transferase activity"/>
    <property type="evidence" value="ECO:0000318"/>
    <property type="project" value="GO_Central"/>
</dbReference>
<comment type="pathway">
    <text evidence="1">Protein modification; protein lipoylation via endogenous pathway; protein N(6)-(lipoyl)lysine from octanoyl-[acyl-carrier-protein]: step 1/2.</text>
</comment>
<evidence type="ECO:0000313" key="7">
    <source>
        <dbReference type="EMBL" id="KMZ59451.1"/>
    </source>
</evidence>
<dbReference type="GO" id="GO:0005739">
    <property type="term" value="C:mitochondrion"/>
    <property type="evidence" value="ECO:0000318"/>
    <property type="project" value="GO_Central"/>
</dbReference>
<evidence type="ECO:0000256" key="5">
    <source>
        <dbReference type="ARBA" id="ARBA00023315"/>
    </source>
</evidence>
<evidence type="ECO:0000256" key="2">
    <source>
        <dbReference type="ARBA" id="ARBA00007907"/>
    </source>
</evidence>
<dbReference type="Gene3D" id="3.30.930.10">
    <property type="entry name" value="Bira Bifunctional Protein, Domain 2"/>
    <property type="match status" value="1"/>
</dbReference>
<dbReference type="InterPro" id="IPR045864">
    <property type="entry name" value="aa-tRNA-synth_II/BPL/LPL"/>
</dbReference>
<name>A0A0K9NRQ0_ZOSMR</name>
<protein>
    <recommendedName>
        <fullName evidence="3">lipoyl(octanoyl) transferase</fullName>
        <ecNumber evidence="3">2.3.1.181</ecNumber>
    </recommendedName>
</protein>
<comment type="caution">
    <text evidence="7">The sequence shown here is derived from an EMBL/GenBank/DDBJ whole genome shotgun (WGS) entry which is preliminary data.</text>
</comment>